<gene>
    <name evidence="4" type="ORF">GGX14DRAFT_588093</name>
</gene>
<evidence type="ECO:0000256" key="3">
    <source>
        <dbReference type="SAM" id="Phobius"/>
    </source>
</evidence>
<keyword evidence="3" id="KW-1133">Transmembrane helix</keyword>
<reference evidence="4" key="1">
    <citation type="submission" date="2023-03" db="EMBL/GenBank/DDBJ databases">
        <title>Massive genome expansion in bonnet fungi (Mycena s.s.) driven by repeated elements and novel gene families across ecological guilds.</title>
        <authorList>
            <consortium name="Lawrence Berkeley National Laboratory"/>
            <person name="Harder C.B."/>
            <person name="Miyauchi S."/>
            <person name="Viragh M."/>
            <person name="Kuo A."/>
            <person name="Thoen E."/>
            <person name="Andreopoulos B."/>
            <person name="Lu D."/>
            <person name="Skrede I."/>
            <person name="Drula E."/>
            <person name="Henrissat B."/>
            <person name="Morin E."/>
            <person name="Kohler A."/>
            <person name="Barry K."/>
            <person name="LaButti K."/>
            <person name="Morin E."/>
            <person name="Salamov A."/>
            <person name="Lipzen A."/>
            <person name="Mereny Z."/>
            <person name="Hegedus B."/>
            <person name="Baldrian P."/>
            <person name="Stursova M."/>
            <person name="Weitz H."/>
            <person name="Taylor A."/>
            <person name="Grigoriev I.V."/>
            <person name="Nagy L.G."/>
            <person name="Martin F."/>
            <person name="Kauserud H."/>
        </authorList>
    </citation>
    <scope>NUCLEOTIDE SEQUENCE</scope>
    <source>
        <strain evidence="4">9144</strain>
    </source>
</reference>
<dbReference type="Pfam" id="PF00400">
    <property type="entry name" value="WD40"/>
    <property type="match status" value="1"/>
</dbReference>
<dbReference type="SUPFAM" id="SSF50978">
    <property type="entry name" value="WD40 repeat-like"/>
    <property type="match status" value="1"/>
</dbReference>
<keyword evidence="3" id="KW-0812">Transmembrane</keyword>
<organism evidence="4 5">
    <name type="scientific">Mycena pura</name>
    <dbReference type="NCBI Taxonomy" id="153505"/>
    <lineage>
        <taxon>Eukaryota</taxon>
        <taxon>Fungi</taxon>
        <taxon>Dikarya</taxon>
        <taxon>Basidiomycota</taxon>
        <taxon>Agaricomycotina</taxon>
        <taxon>Agaricomycetes</taxon>
        <taxon>Agaricomycetidae</taxon>
        <taxon>Agaricales</taxon>
        <taxon>Marasmiineae</taxon>
        <taxon>Mycenaceae</taxon>
        <taxon>Mycena</taxon>
    </lineage>
</organism>
<evidence type="ECO:0000313" key="4">
    <source>
        <dbReference type="EMBL" id="KAJ7193738.1"/>
    </source>
</evidence>
<evidence type="ECO:0000256" key="2">
    <source>
        <dbReference type="ARBA" id="ARBA00022737"/>
    </source>
</evidence>
<keyword evidence="1" id="KW-0853">WD repeat</keyword>
<protein>
    <submittedName>
        <fullName evidence="4">WD40-repeat-containing domain protein</fullName>
    </submittedName>
</protein>
<comment type="caution">
    <text evidence="4">The sequence shown here is derived from an EMBL/GenBank/DDBJ whole genome shotgun (WGS) entry which is preliminary data.</text>
</comment>
<evidence type="ECO:0000256" key="1">
    <source>
        <dbReference type="ARBA" id="ARBA00022574"/>
    </source>
</evidence>
<keyword evidence="3" id="KW-0472">Membrane</keyword>
<dbReference type="Gene3D" id="2.130.10.10">
    <property type="entry name" value="YVTN repeat-like/Quinoprotein amine dehydrogenase"/>
    <property type="match status" value="2"/>
</dbReference>
<accession>A0AAD6UZK8</accession>
<keyword evidence="5" id="KW-1185">Reference proteome</keyword>
<feature type="transmembrane region" description="Helical" evidence="3">
    <location>
        <begin position="369"/>
        <end position="392"/>
    </location>
</feature>
<dbReference type="SMART" id="SM00320">
    <property type="entry name" value="WD40"/>
    <property type="match status" value="3"/>
</dbReference>
<dbReference type="AlphaFoldDB" id="A0AAD6UZK8"/>
<dbReference type="InterPro" id="IPR015943">
    <property type="entry name" value="WD40/YVTN_repeat-like_dom_sf"/>
</dbReference>
<proteinExistence type="predicted"/>
<dbReference type="Proteomes" id="UP001219525">
    <property type="component" value="Unassembled WGS sequence"/>
</dbReference>
<dbReference type="InterPro" id="IPR036322">
    <property type="entry name" value="WD40_repeat_dom_sf"/>
</dbReference>
<dbReference type="EMBL" id="JARJCW010000105">
    <property type="protein sequence ID" value="KAJ7193738.1"/>
    <property type="molecule type" value="Genomic_DNA"/>
</dbReference>
<dbReference type="InterPro" id="IPR001680">
    <property type="entry name" value="WD40_rpt"/>
</dbReference>
<dbReference type="PANTHER" id="PTHR19848:SF8">
    <property type="entry name" value="F-BOX AND WD REPEAT DOMAIN CONTAINING 7"/>
    <property type="match status" value="1"/>
</dbReference>
<sequence length="402" mass="44297">MSSPAVDYVQLATMGGHVGAILSIAVRDDGEFLASGGSDGTRIFHIISRRQVQSPAFSVIRGPTTVITWIKREDDVGEALFYGTQAGYLVCWRKDDLVLFFKLLLPQHHTNINGKKAGKVIAHFQERWDRQLPQPAEITGIAFDASTNRLAVCHRGGVVQMFSVDAAMTVTPMYQHTIANCVPRAVVFGPMHGNERELLVFSIYCGLVYILRGGNAPTVANAWNIGARIGDVAVDEARGLVCLDDPSMGVNVYRLGDHTLIKSFPVPVRTLTRIRQVRFLNTCTSIVSGSDHGVVYIFDRRTGALVSELRVHPDEWVQTIATATIKGIPTIFAAKSRDVAGVNEIFIYQQKARQQRQIGARVCAALGQILRIAIIVAAVCFVFENVFARVFTVFPVTSRRRM</sequence>
<keyword evidence="2" id="KW-0677">Repeat</keyword>
<evidence type="ECO:0000313" key="5">
    <source>
        <dbReference type="Proteomes" id="UP001219525"/>
    </source>
</evidence>
<dbReference type="PANTHER" id="PTHR19848">
    <property type="entry name" value="WD40 REPEAT PROTEIN"/>
    <property type="match status" value="1"/>
</dbReference>
<name>A0AAD6UZK8_9AGAR</name>